<organism evidence="1 2">
    <name type="scientific">Aerophobetes bacterium</name>
    <dbReference type="NCBI Taxonomy" id="2030807"/>
    <lineage>
        <taxon>Bacteria</taxon>
        <taxon>Candidatus Aerophobota</taxon>
    </lineage>
</organism>
<accession>A0A2A4YL97</accession>
<sequence>MRCVSISMEMKTVFITAETALDLAQGAKEIFMSSKLKEKQQLLNFVFSNLKLDGKKLLVTLGESFSTLLAVSHQPEI</sequence>
<dbReference type="AlphaFoldDB" id="A0A2A4YL97"/>
<evidence type="ECO:0000313" key="2">
    <source>
        <dbReference type="Proteomes" id="UP000217838"/>
    </source>
</evidence>
<evidence type="ECO:0000313" key="1">
    <source>
        <dbReference type="EMBL" id="PCI95390.1"/>
    </source>
</evidence>
<protein>
    <submittedName>
        <fullName evidence="1">Uncharacterized protein</fullName>
    </submittedName>
</protein>
<gene>
    <name evidence="1" type="ORF">COB11_02420</name>
</gene>
<reference evidence="2" key="1">
    <citation type="submission" date="2017-08" db="EMBL/GenBank/DDBJ databases">
        <title>A dynamic microbial community with high functional redundancy inhabits the cold, oxic subseafloor aquifer.</title>
        <authorList>
            <person name="Tully B.J."/>
            <person name="Wheat C.G."/>
            <person name="Glazer B.T."/>
            <person name="Huber J.A."/>
        </authorList>
    </citation>
    <scope>NUCLEOTIDE SEQUENCE [LARGE SCALE GENOMIC DNA]</scope>
</reference>
<dbReference type="Proteomes" id="UP000217838">
    <property type="component" value="Unassembled WGS sequence"/>
</dbReference>
<name>A0A2A4YL97_UNCAE</name>
<proteinExistence type="predicted"/>
<dbReference type="EMBL" id="NVUU01000021">
    <property type="protein sequence ID" value="PCI95390.1"/>
    <property type="molecule type" value="Genomic_DNA"/>
</dbReference>
<comment type="caution">
    <text evidence="1">The sequence shown here is derived from an EMBL/GenBank/DDBJ whole genome shotgun (WGS) entry which is preliminary data.</text>
</comment>